<dbReference type="eggNOG" id="ENOG5033IXP">
    <property type="taxonomic scope" value="Bacteria"/>
</dbReference>
<keyword evidence="3" id="KW-1185">Reference proteome</keyword>
<feature type="compositionally biased region" description="Basic and acidic residues" evidence="1">
    <location>
        <begin position="37"/>
        <end position="66"/>
    </location>
</feature>
<name>A0A0L6JTC2_9FIRM</name>
<gene>
    <name evidence="2" type="ORF">Bccel_4342</name>
</gene>
<dbReference type="EMBL" id="LGTC01000001">
    <property type="protein sequence ID" value="KNY29068.1"/>
    <property type="molecule type" value="Genomic_DNA"/>
</dbReference>
<proteinExistence type="predicted"/>
<evidence type="ECO:0000313" key="3">
    <source>
        <dbReference type="Proteomes" id="UP000036923"/>
    </source>
</evidence>
<comment type="caution">
    <text evidence="2">The sequence shown here is derived from an EMBL/GenBank/DDBJ whole genome shotgun (WGS) entry which is preliminary data.</text>
</comment>
<dbReference type="Proteomes" id="UP000036923">
    <property type="component" value="Unassembled WGS sequence"/>
</dbReference>
<evidence type="ECO:0000313" key="2">
    <source>
        <dbReference type="EMBL" id="KNY29068.1"/>
    </source>
</evidence>
<feature type="region of interest" description="Disordered" evidence="1">
    <location>
        <begin position="34"/>
        <end position="66"/>
    </location>
</feature>
<accession>A0A0L6JTC2</accession>
<sequence>MRIWLELTQEEGEKLFEAVKGFSVDRMQTAVMTAPAEKAEKKSKQDSGKAVKDEKTEKIEKPEDEPKVTKEMIRAVLIEKKLQDKVLKDLFTKYGASNLSGVKEEDYPAFMKDAEAV</sequence>
<dbReference type="STRING" id="398512.Bccel_4342"/>
<dbReference type="OrthoDB" id="1667378at2"/>
<organism evidence="2 3">
    <name type="scientific">Pseudobacteroides cellulosolvens ATCC 35603 = DSM 2933</name>
    <dbReference type="NCBI Taxonomy" id="398512"/>
    <lineage>
        <taxon>Bacteria</taxon>
        <taxon>Bacillati</taxon>
        <taxon>Bacillota</taxon>
        <taxon>Clostridia</taxon>
        <taxon>Eubacteriales</taxon>
        <taxon>Oscillospiraceae</taxon>
        <taxon>Pseudobacteroides</taxon>
    </lineage>
</organism>
<dbReference type="RefSeq" id="WP_010244682.1">
    <property type="nucleotide sequence ID" value="NZ_JQKC01000005.1"/>
</dbReference>
<dbReference type="AlphaFoldDB" id="A0A0L6JTC2"/>
<protein>
    <submittedName>
        <fullName evidence="2">Uncharacterized protein</fullName>
    </submittedName>
</protein>
<reference evidence="3" key="1">
    <citation type="submission" date="2015-07" db="EMBL/GenBank/DDBJ databases">
        <title>Near-Complete Genome Sequence of the Cellulolytic Bacterium Bacteroides (Pseudobacteroides) cellulosolvens ATCC 35603.</title>
        <authorList>
            <person name="Dassa B."/>
            <person name="Utturkar S.M."/>
            <person name="Klingeman D.M."/>
            <person name="Hurt R.A."/>
            <person name="Keller M."/>
            <person name="Xu J."/>
            <person name="Reddy Y.H.K."/>
            <person name="Borovok I."/>
            <person name="Grinberg I.R."/>
            <person name="Lamed R."/>
            <person name="Zhivin O."/>
            <person name="Bayer E.A."/>
            <person name="Brown S.D."/>
        </authorList>
    </citation>
    <scope>NUCLEOTIDE SEQUENCE [LARGE SCALE GENOMIC DNA]</scope>
    <source>
        <strain evidence="3">DSM 2933</strain>
    </source>
</reference>
<evidence type="ECO:0000256" key="1">
    <source>
        <dbReference type="SAM" id="MobiDB-lite"/>
    </source>
</evidence>